<sequence>MTVLNLRLKETLVLVVVIISIGSSYGHPKCRMPNGYSGECRYLDNCKPLLDVNDKKIKTEEELLYLRESSCGTSSNFKYKVCCPLQSEWSKALDLKPVLFPEIIKYMSEPGDNGSDNNLHLASSLNLESEKCGVHSLTPNMIHVPGIQAKQYPWLVLLQYENGSILCGGSLISRRYVLTAGHCVETLNGPPTFTRLSEYNTTTYTVDVAPTESGYEYIKNIIIPIEWSKRHPEFNWNTYQNDIGLVKLAHNVQYSDYIRPICLPRTDYLQQISAGTHLLSAGWGSNDVNYNDVKKDAVLPYVPMKICRHSLSTMTLTNKQICAGGEPSQQTCVGDYGGPLMFQTDDYYIAVGVLSYRLGGCGVENLPGVYTNVYEYLDWINSMME</sequence>
<evidence type="ECO:0000256" key="4">
    <source>
        <dbReference type="ARBA" id="ARBA00022825"/>
    </source>
</evidence>
<feature type="signal peptide" evidence="8">
    <location>
        <begin position="1"/>
        <end position="26"/>
    </location>
</feature>
<dbReference type="GO" id="GO:0005576">
    <property type="term" value="C:extracellular region"/>
    <property type="evidence" value="ECO:0007669"/>
    <property type="project" value="UniProtKB-SubCell"/>
</dbReference>
<dbReference type="Pfam" id="PF12032">
    <property type="entry name" value="CLIP"/>
    <property type="match status" value="1"/>
</dbReference>
<dbReference type="PANTHER" id="PTHR24256">
    <property type="entry name" value="TRYPTASE-RELATED"/>
    <property type="match status" value="1"/>
</dbReference>
<organism evidence="11 12">
    <name type="scientific">Parnassius mnemosyne</name>
    <name type="common">clouded apollo</name>
    <dbReference type="NCBI Taxonomy" id="213953"/>
    <lineage>
        <taxon>Eukaryota</taxon>
        <taxon>Metazoa</taxon>
        <taxon>Ecdysozoa</taxon>
        <taxon>Arthropoda</taxon>
        <taxon>Hexapoda</taxon>
        <taxon>Insecta</taxon>
        <taxon>Pterygota</taxon>
        <taxon>Neoptera</taxon>
        <taxon>Endopterygota</taxon>
        <taxon>Lepidoptera</taxon>
        <taxon>Glossata</taxon>
        <taxon>Ditrysia</taxon>
        <taxon>Papilionoidea</taxon>
        <taxon>Papilionidae</taxon>
        <taxon>Parnassiinae</taxon>
        <taxon>Parnassini</taxon>
        <taxon>Parnassius</taxon>
        <taxon>Driopa</taxon>
    </lineage>
</organism>
<dbReference type="FunFam" id="2.40.10.10:FF:000028">
    <property type="entry name" value="Serine protease easter"/>
    <property type="match status" value="1"/>
</dbReference>
<evidence type="ECO:0000256" key="2">
    <source>
        <dbReference type="ARBA" id="ARBA00022729"/>
    </source>
</evidence>
<dbReference type="InterPro" id="IPR051487">
    <property type="entry name" value="Ser/Thr_Proteases_Immune/Dev"/>
</dbReference>
<evidence type="ECO:0000256" key="5">
    <source>
        <dbReference type="ARBA" id="ARBA00023157"/>
    </source>
</evidence>
<dbReference type="InterPro" id="IPR001254">
    <property type="entry name" value="Trypsin_dom"/>
</dbReference>
<evidence type="ECO:0000256" key="3">
    <source>
        <dbReference type="ARBA" id="ARBA00022801"/>
    </source>
</evidence>
<feature type="chain" id="PRO_5043100711" description="CLIP domain-containing serine protease" evidence="8">
    <location>
        <begin position="27"/>
        <end position="385"/>
    </location>
</feature>
<comment type="subcellular location">
    <subcellularLocation>
        <location evidence="8">Secreted</location>
    </subcellularLocation>
</comment>
<name>A0AAV1L3X6_9NEOP</name>
<proteinExistence type="inferred from homology"/>
<reference evidence="11 12" key="1">
    <citation type="submission" date="2023-11" db="EMBL/GenBank/DDBJ databases">
        <authorList>
            <person name="Hedman E."/>
            <person name="Englund M."/>
            <person name="Stromberg M."/>
            <person name="Nyberg Akerstrom W."/>
            <person name="Nylinder S."/>
            <person name="Jareborg N."/>
            <person name="Kallberg Y."/>
            <person name="Kronander E."/>
        </authorList>
    </citation>
    <scope>NUCLEOTIDE SEQUENCE [LARGE SCALE GENOMIC DNA]</scope>
</reference>
<dbReference type="GO" id="GO:0006508">
    <property type="term" value="P:proteolysis"/>
    <property type="evidence" value="ECO:0007669"/>
    <property type="project" value="UniProtKB-KW"/>
</dbReference>
<feature type="domain" description="Clip" evidence="10">
    <location>
        <begin position="29"/>
        <end position="83"/>
    </location>
</feature>
<comment type="caution">
    <text evidence="11">The sequence shown here is derived from an EMBL/GenBank/DDBJ whole genome shotgun (WGS) entry which is preliminary data.</text>
</comment>
<dbReference type="SUPFAM" id="SSF50494">
    <property type="entry name" value="Trypsin-like serine proteases"/>
    <property type="match status" value="1"/>
</dbReference>
<keyword evidence="1 8" id="KW-0645">Protease</keyword>
<evidence type="ECO:0000256" key="6">
    <source>
        <dbReference type="ARBA" id="ARBA00023180"/>
    </source>
</evidence>
<dbReference type="InterPro" id="IPR009003">
    <property type="entry name" value="Peptidase_S1_PA"/>
</dbReference>
<dbReference type="PRINTS" id="PR00722">
    <property type="entry name" value="CHYMOTRYPSIN"/>
</dbReference>
<dbReference type="AlphaFoldDB" id="A0AAV1L3X6"/>
<comment type="domain">
    <text evidence="8">The clip domain consists of 35-55 residues which are 'knitted' together usually by 3 conserved disulfide bonds forming a clip-like compact structure.</text>
</comment>
<keyword evidence="2 8" id="KW-0732">Signal</keyword>
<evidence type="ECO:0000256" key="1">
    <source>
        <dbReference type="ARBA" id="ARBA00022670"/>
    </source>
</evidence>
<keyword evidence="12" id="KW-1185">Reference proteome</keyword>
<dbReference type="CDD" id="cd00190">
    <property type="entry name" value="Tryp_SPc"/>
    <property type="match status" value="1"/>
</dbReference>
<dbReference type="PROSITE" id="PS50240">
    <property type="entry name" value="TRYPSIN_DOM"/>
    <property type="match status" value="1"/>
</dbReference>
<dbReference type="InterPro" id="IPR043504">
    <property type="entry name" value="Peptidase_S1_PA_chymotrypsin"/>
</dbReference>
<dbReference type="GO" id="GO:0004252">
    <property type="term" value="F:serine-type endopeptidase activity"/>
    <property type="evidence" value="ECO:0007669"/>
    <property type="project" value="UniProtKB-UniRule"/>
</dbReference>
<accession>A0AAV1L3X6</accession>
<keyword evidence="5" id="KW-1015">Disulfide bond</keyword>
<dbReference type="EMBL" id="CAVLGL010000084">
    <property type="protein sequence ID" value="CAK1589510.1"/>
    <property type="molecule type" value="Genomic_DNA"/>
</dbReference>
<evidence type="ECO:0000256" key="8">
    <source>
        <dbReference type="RuleBase" id="RU366078"/>
    </source>
</evidence>
<dbReference type="Gene3D" id="2.40.10.10">
    <property type="entry name" value="Trypsin-like serine proteases"/>
    <property type="match status" value="2"/>
</dbReference>
<evidence type="ECO:0000259" key="10">
    <source>
        <dbReference type="PROSITE" id="PS51888"/>
    </source>
</evidence>
<dbReference type="InterPro" id="IPR018114">
    <property type="entry name" value="TRYPSIN_HIS"/>
</dbReference>
<evidence type="ECO:0000259" key="9">
    <source>
        <dbReference type="PROSITE" id="PS50240"/>
    </source>
</evidence>
<keyword evidence="4 8" id="KW-0720">Serine protease</keyword>
<dbReference type="PROSITE" id="PS00134">
    <property type="entry name" value="TRYPSIN_HIS"/>
    <property type="match status" value="1"/>
</dbReference>
<dbReference type="PROSITE" id="PS51888">
    <property type="entry name" value="CLIP"/>
    <property type="match status" value="1"/>
</dbReference>
<dbReference type="InterPro" id="IPR022700">
    <property type="entry name" value="CLIP"/>
</dbReference>
<dbReference type="Pfam" id="PF00089">
    <property type="entry name" value="Trypsin"/>
    <property type="match status" value="1"/>
</dbReference>
<dbReference type="Proteomes" id="UP001314205">
    <property type="component" value="Unassembled WGS sequence"/>
</dbReference>
<dbReference type="InterPro" id="IPR038565">
    <property type="entry name" value="CLIP_sf"/>
</dbReference>
<feature type="domain" description="Peptidase S1" evidence="9">
    <location>
        <begin position="143"/>
        <end position="385"/>
    </location>
</feature>
<gene>
    <name evidence="11" type="ORF">PARMNEM_LOCUS9996</name>
</gene>
<dbReference type="SMART" id="SM00020">
    <property type="entry name" value="Tryp_SPc"/>
    <property type="match status" value="1"/>
</dbReference>
<comment type="similarity">
    <text evidence="7 8">Belongs to the peptidase S1 family. CLIP subfamily.</text>
</comment>
<dbReference type="InterPro" id="IPR001314">
    <property type="entry name" value="Peptidase_S1A"/>
</dbReference>
<keyword evidence="3 8" id="KW-0378">Hydrolase</keyword>
<dbReference type="SMART" id="SM00680">
    <property type="entry name" value="CLIP"/>
    <property type="match status" value="1"/>
</dbReference>
<keyword evidence="6" id="KW-0325">Glycoprotein</keyword>
<dbReference type="Gene3D" id="3.30.1640.30">
    <property type="match status" value="1"/>
</dbReference>
<dbReference type="EC" id="3.4.21.-" evidence="8"/>
<evidence type="ECO:0000313" key="11">
    <source>
        <dbReference type="EMBL" id="CAK1589510.1"/>
    </source>
</evidence>
<evidence type="ECO:0000313" key="12">
    <source>
        <dbReference type="Proteomes" id="UP001314205"/>
    </source>
</evidence>
<keyword evidence="8" id="KW-0964">Secreted</keyword>
<evidence type="ECO:0000256" key="7">
    <source>
        <dbReference type="ARBA" id="ARBA00024195"/>
    </source>
</evidence>
<protein>
    <recommendedName>
        <fullName evidence="8">CLIP domain-containing serine protease</fullName>
        <ecNumber evidence="8">3.4.21.-</ecNumber>
    </recommendedName>
</protein>